<accession>A0A6H5HJR8</accession>
<reference evidence="1 2" key="1">
    <citation type="submission" date="2020-02" db="EMBL/GenBank/DDBJ databases">
        <authorList>
            <person name="Ferguson B K."/>
        </authorList>
    </citation>
    <scope>NUCLEOTIDE SEQUENCE [LARGE SCALE GENOMIC DNA]</scope>
</reference>
<dbReference type="EMBL" id="CADCXU010030632">
    <property type="protein sequence ID" value="CAB0016938.1"/>
    <property type="molecule type" value="Genomic_DNA"/>
</dbReference>
<keyword evidence="2" id="KW-1185">Reference proteome</keyword>
<evidence type="ECO:0000313" key="1">
    <source>
        <dbReference type="EMBL" id="CAB0016938.1"/>
    </source>
</evidence>
<proteinExistence type="predicted"/>
<dbReference type="AlphaFoldDB" id="A0A6H5HJR8"/>
<sequence length="207" mass="24204">HLLGLRAGAAWTFTIAVSKWKFGWTWSPPREEQTLGRTTRSLLCKPREATESPTSLAKYVKIVKIPIVPIESDQRPLRDGLPEIAFGKKIRTKFRSTGQHRYRMLRDDERERASDIEDRFGKEWRYWKHVSTDGRLFPENLYGSYWKLEAEWCTGWLLGFWNCSLELLRPPLPRNSTEPFSFSTQNKRMHGGLKKVGTIYESKRGDV</sequence>
<gene>
    <name evidence="1" type="ORF">NTEN_LOCUS21057</name>
</gene>
<dbReference type="Proteomes" id="UP000479000">
    <property type="component" value="Unassembled WGS sequence"/>
</dbReference>
<protein>
    <submittedName>
        <fullName evidence="1">Uncharacterized protein</fullName>
    </submittedName>
</protein>
<organism evidence="1 2">
    <name type="scientific">Nesidiocoris tenuis</name>
    <dbReference type="NCBI Taxonomy" id="355587"/>
    <lineage>
        <taxon>Eukaryota</taxon>
        <taxon>Metazoa</taxon>
        <taxon>Ecdysozoa</taxon>
        <taxon>Arthropoda</taxon>
        <taxon>Hexapoda</taxon>
        <taxon>Insecta</taxon>
        <taxon>Pterygota</taxon>
        <taxon>Neoptera</taxon>
        <taxon>Paraneoptera</taxon>
        <taxon>Hemiptera</taxon>
        <taxon>Heteroptera</taxon>
        <taxon>Panheteroptera</taxon>
        <taxon>Cimicomorpha</taxon>
        <taxon>Miridae</taxon>
        <taxon>Dicyphina</taxon>
        <taxon>Nesidiocoris</taxon>
    </lineage>
</organism>
<name>A0A6H5HJR8_9HEMI</name>
<evidence type="ECO:0000313" key="2">
    <source>
        <dbReference type="Proteomes" id="UP000479000"/>
    </source>
</evidence>
<feature type="non-terminal residue" evidence="1">
    <location>
        <position position="1"/>
    </location>
</feature>